<sequence>MAPLPMSVTFLGTSSGGGPSLMRNCSSLLADVQSNGQLWMVDCAEGTTRQFQFQPQPAYGAPDSRVKIQKVEKIFITHMHADHIMGIIPVLRNVLYPPPNPALEPRPRKEDPAVEIYGPKGIREFVRANMKMTFTNTADRYVVHELLTATDEPTSCMDEDRHGSEDVGKDIRCDAESTWRGFISTPTITVDAGPIHHREPCLGFIFRRIDVTPERTIAILGDTFDPTPITQLLTAPHAPPELLIHEATDAYIPNTIDPRASRDEATVAQAALFRGHSTPVQAGQFARLVGAKRLVLNHIGSRFVSPGPNMGYRAKEIRQAVLLELERQAGEAWGAGMAAAVAHDFMRVTVPLNDVVVAWPDEEPNMNPEYLRAIQQSAAANQYTPRSLEQEQRPPRQNQYQRGQNERQKEPPREPREHRQYHTNTRRDGDRREPQQRDYPRRDRQYGGPYNGRSHSPPRR</sequence>
<keyword evidence="3" id="KW-0378">Hydrolase</keyword>
<dbReference type="GO" id="GO:0042781">
    <property type="term" value="F:3'-tRNA processing endoribonuclease activity"/>
    <property type="evidence" value="ECO:0007669"/>
    <property type="project" value="TreeGrafter"/>
</dbReference>
<dbReference type="Proteomes" id="UP000054007">
    <property type="component" value="Unassembled WGS sequence"/>
</dbReference>
<evidence type="ECO:0000313" key="4">
    <source>
        <dbReference type="Proteomes" id="UP000054007"/>
    </source>
</evidence>
<accession>A0A0D7B6Y0</accession>
<protein>
    <submittedName>
        <fullName evidence="3">Metallo-hydrolase/oxidoreductase</fullName>
    </submittedName>
</protein>
<dbReference type="Gene3D" id="3.60.15.10">
    <property type="entry name" value="Ribonuclease Z/Hydroxyacylglutathione hydrolase-like"/>
    <property type="match status" value="1"/>
</dbReference>
<name>A0A0D7B6Y0_9AGAR</name>
<dbReference type="GO" id="GO:0005634">
    <property type="term" value="C:nucleus"/>
    <property type="evidence" value="ECO:0007669"/>
    <property type="project" value="TreeGrafter"/>
</dbReference>
<dbReference type="EMBL" id="KN880571">
    <property type="protein sequence ID" value="KIY65949.1"/>
    <property type="molecule type" value="Genomic_DNA"/>
</dbReference>
<feature type="compositionally biased region" description="Basic and acidic residues" evidence="1">
    <location>
        <begin position="404"/>
        <end position="445"/>
    </location>
</feature>
<feature type="domain" description="Metallo-beta-lactamase" evidence="2">
    <location>
        <begin position="41"/>
        <end position="299"/>
    </location>
</feature>
<dbReference type="OrthoDB" id="527344at2759"/>
<dbReference type="InterPro" id="IPR036866">
    <property type="entry name" value="RibonucZ/Hydroxyglut_hydro"/>
</dbReference>
<organism evidence="3 4">
    <name type="scientific">Cylindrobasidium torrendii FP15055 ss-10</name>
    <dbReference type="NCBI Taxonomy" id="1314674"/>
    <lineage>
        <taxon>Eukaryota</taxon>
        <taxon>Fungi</taxon>
        <taxon>Dikarya</taxon>
        <taxon>Basidiomycota</taxon>
        <taxon>Agaricomycotina</taxon>
        <taxon>Agaricomycetes</taxon>
        <taxon>Agaricomycetidae</taxon>
        <taxon>Agaricales</taxon>
        <taxon>Marasmiineae</taxon>
        <taxon>Physalacriaceae</taxon>
        <taxon>Cylindrobasidium</taxon>
    </lineage>
</organism>
<dbReference type="STRING" id="1314674.A0A0D7B6Y0"/>
<evidence type="ECO:0000313" key="3">
    <source>
        <dbReference type="EMBL" id="KIY65949.1"/>
    </source>
</evidence>
<dbReference type="PANTHER" id="PTHR46018:SF2">
    <property type="entry name" value="ZINC PHOSPHODIESTERASE ELAC PROTEIN 1"/>
    <property type="match status" value="1"/>
</dbReference>
<dbReference type="SUPFAM" id="SSF56281">
    <property type="entry name" value="Metallo-hydrolase/oxidoreductase"/>
    <property type="match status" value="1"/>
</dbReference>
<reference evidence="3 4" key="1">
    <citation type="journal article" date="2015" name="Fungal Genet. Biol.">
        <title>Evolution of novel wood decay mechanisms in Agaricales revealed by the genome sequences of Fistulina hepatica and Cylindrobasidium torrendii.</title>
        <authorList>
            <person name="Floudas D."/>
            <person name="Held B.W."/>
            <person name="Riley R."/>
            <person name="Nagy L.G."/>
            <person name="Koehler G."/>
            <person name="Ransdell A.S."/>
            <person name="Younus H."/>
            <person name="Chow J."/>
            <person name="Chiniquy J."/>
            <person name="Lipzen A."/>
            <person name="Tritt A."/>
            <person name="Sun H."/>
            <person name="Haridas S."/>
            <person name="LaButti K."/>
            <person name="Ohm R.A."/>
            <person name="Kues U."/>
            <person name="Blanchette R.A."/>
            <person name="Grigoriev I.V."/>
            <person name="Minto R.E."/>
            <person name="Hibbett D.S."/>
        </authorList>
    </citation>
    <scope>NUCLEOTIDE SEQUENCE [LARGE SCALE GENOMIC DNA]</scope>
    <source>
        <strain evidence="3 4">FP15055 ss-10</strain>
    </source>
</reference>
<feature type="region of interest" description="Disordered" evidence="1">
    <location>
        <begin position="380"/>
        <end position="460"/>
    </location>
</feature>
<gene>
    <name evidence="3" type="ORF">CYLTODRAFT_423888</name>
</gene>
<evidence type="ECO:0000259" key="2">
    <source>
        <dbReference type="Pfam" id="PF12706"/>
    </source>
</evidence>
<dbReference type="PANTHER" id="PTHR46018">
    <property type="entry name" value="ZINC PHOSPHODIESTERASE ELAC PROTEIN 1"/>
    <property type="match status" value="1"/>
</dbReference>
<dbReference type="Pfam" id="PF12706">
    <property type="entry name" value="Lactamase_B_2"/>
    <property type="match status" value="1"/>
</dbReference>
<proteinExistence type="predicted"/>
<dbReference type="AlphaFoldDB" id="A0A0D7B6Y0"/>
<keyword evidence="4" id="KW-1185">Reference proteome</keyword>
<evidence type="ECO:0000256" key="1">
    <source>
        <dbReference type="SAM" id="MobiDB-lite"/>
    </source>
</evidence>
<dbReference type="InterPro" id="IPR001279">
    <property type="entry name" value="Metallo-B-lactamas"/>
</dbReference>